<dbReference type="OrthoDB" id="2526477at2759"/>
<evidence type="ECO:0000256" key="1">
    <source>
        <dbReference type="SAM" id="MobiDB-lite"/>
    </source>
</evidence>
<comment type="caution">
    <text evidence="3">The sequence shown here is derived from an EMBL/GenBank/DDBJ whole genome shotgun (WGS) entry which is preliminary data.</text>
</comment>
<sequence>MPNATIDDQDVRCEFGGNWNWFRGESGPTNASGWYEQTYASCGGPGYWQPGKDCELRVPTYAALFGDSNGDHGPFLCRLERDGQPVGVWAWYDGGSRWWWPYQHNTKLCEVSSLPNASYDLILHVEVDQVKKGIAFDYMRSSDTVPPGNMTQWRSDFNTVVPPNSLRDTTATPMLPSATASLAPAPSATHASSGKTVNKLAVGLGAGLGGVFLLLAVIALFLYFRLRGKPFRRRHDPIASYDAGSTWSPDLYHSPDGTYRNSPLDTSSAWKEGKKEKDFALMSPNYPTNSGLQMNFDSPSRPLSYPASSTYAPSYPPSCAPLLAPAPILTSSPSETRRASAVSSVTAYSDPHRLSSLLDLPPHAELDDPDTFRSR</sequence>
<dbReference type="AlphaFoldDB" id="A0A511KHN7"/>
<gene>
    <name evidence="3" type="ORF">Rt10032_c09g3908</name>
</gene>
<keyword evidence="2" id="KW-0812">Transmembrane</keyword>
<protein>
    <submittedName>
        <fullName evidence="3">4Fe-4S ferredoxin</fullName>
    </submittedName>
</protein>
<feature type="compositionally biased region" description="Basic and acidic residues" evidence="1">
    <location>
        <begin position="362"/>
        <end position="375"/>
    </location>
</feature>
<evidence type="ECO:0000313" key="3">
    <source>
        <dbReference type="EMBL" id="GEM09891.1"/>
    </source>
</evidence>
<organism evidence="3 4">
    <name type="scientific">Rhodotorula toruloides</name>
    <name type="common">Yeast</name>
    <name type="synonym">Rhodosporidium toruloides</name>
    <dbReference type="NCBI Taxonomy" id="5286"/>
    <lineage>
        <taxon>Eukaryota</taxon>
        <taxon>Fungi</taxon>
        <taxon>Dikarya</taxon>
        <taxon>Basidiomycota</taxon>
        <taxon>Pucciniomycotina</taxon>
        <taxon>Microbotryomycetes</taxon>
        <taxon>Sporidiobolales</taxon>
        <taxon>Sporidiobolaceae</taxon>
        <taxon>Rhodotorula</taxon>
    </lineage>
</organism>
<feature type="region of interest" description="Disordered" evidence="1">
    <location>
        <begin position="340"/>
        <end position="375"/>
    </location>
</feature>
<evidence type="ECO:0000313" key="4">
    <source>
        <dbReference type="Proteomes" id="UP000321518"/>
    </source>
</evidence>
<name>A0A511KHN7_RHOTO</name>
<dbReference type="EMBL" id="BJWK01000009">
    <property type="protein sequence ID" value="GEM09891.1"/>
    <property type="molecule type" value="Genomic_DNA"/>
</dbReference>
<dbReference type="Proteomes" id="UP000321518">
    <property type="component" value="Unassembled WGS sequence"/>
</dbReference>
<reference evidence="3 4" key="1">
    <citation type="submission" date="2019-07" db="EMBL/GenBank/DDBJ databases">
        <title>Rhodotorula toruloides NBRC10032 genome sequencing.</title>
        <authorList>
            <person name="Shida Y."/>
            <person name="Takaku H."/>
            <person name="Ogasawara W."/>
            <person name="Mori K."/>
        </authorList>
    </citation>
    <scope>NUCLEOTIDE SEQUENCE [LARGE SCALE GENOMIC DNA]</scope>
    <source>
        <strain evidence="3 4">NBRC10032</strain>
    </source>
</reference>
<keyword evidence="2" id="KW-0472">Membrane</keyword>
<feature type="transmembrane region" description="Helical" evidence="2">
    <location>
        <begin position="200"/>
        <end position="224"/>
    </location>
</feature>
<keyword evidence="2" id="KW-1133">Transmembrane helix</keyword>
<evidence type="ECO:0000256" key="2">
    <source>
        <dbReference type="SAM" id="Phobius"/>
    </source>
</evidence>
<accession>A0A511KHN7</accession>
<proteinExistence type="predicted"/>